<proteinExistence type="inferred from homology"/>
<dbReference type="InterPro" id="IPR006059">
    <property type="entry name" value="SBP"/>
</dbReference>
<dbReference type="CDD" id="cd13589">
    <property type="entry name" value="PBP2_polyamine_RpCGA009"/>
    <property type="match status" value="1"/>
</dbReference>
<evidence type="ECO:0000313" key="8">
    <source>
        <dbReference type="Proteomes" id="UP000005732"/>
    </source>
</evidence>
<evidence type="ECO:0000256" key="5">
    <source>
        <dbReference type="ARBA" id="ARBA00022764"/>
    </source>
</evidence>
<comment type="similarity">
    <text evidence="2">Belongs to the bacterial solute-binding protein 1 family.</text>
</comment>
<evidence type="ECO:0000256" key="6">
    <source>
        <dbReference type="SAM" id="SignalP"/>
    </source>
</evidence>
<dbReference type="Pfam" id="PF13416">
    <property type="entry name" value="SBP_bac_8"/>
    <property type="match status" value="1"/>
</dbReference>
<protein>
    <submittedName>
        <fullName evidence="7">Spermidine/putrescine-binding periplasmic protein</fullName>
    </submittedName>
</protein>
<comment type="subcellular location">
    <subcellularLocation>
        <location evidence="1">Periplasm</location>
    </subcellularLocation>
</comment>
<dbReference type="AlphaFoldDB" id="J0CC46"/>
<evidence type="ECO:0000256" key="4">
    <source>
        <dbReference type="ARBA" id="ARBA00022729"/>
    </source>
</evidence>
<name>J0CC46_RHILT</name>
<feature type="signal peptide" evidence="6">
    <location>
        <begin position="1"/>
        <end position="22"/>
    </location>
</feature>
<dbReference type="Gene3D" id="3.40.190.10">
    <property type="entry name" value="Periplasmic binding protein-like II"/>
    <property type="match status" value="2"/>
</dbReference>
<dbReference type="GO" id="GO:0030975">
    <property type="term" value="F:thiamine binding"/>
    <property type="evidence" value="ECO:0007669"/>
    <property type="project" value="TreeGrafter"/>
</dbReference>
<keyword evidence="5" id="KW-0574">Periplasm</keyword>
<feature type="chain" id="PRO_5003732145" evidence="6">
    <location>
        <begin position="23"/>
        <end position="354"/>
    </location>
</feature>
<evidence type="ECO:0000256" key="1">
    <source>
        <dbReference type="ARBA" id="ARBA00004418"/>
    </source>
</evidence>
<dbReference type="GO" id="GO:0015888">
    <property type="term" value="P:thiamine transport"/>
    <property type="evidence" value="ECO:0007669"/>
    <property type="project" value="TreeGrafter"/>
</dbReference>
<dbReference type="GO" id="GO:0030976">
    <property type="term" value="F:thiamine pyrophosphate binding"/>
    <property type="evidence" value="ECO:0007669"/>
    <property type="project" value="TreeGrafter"/>
</dbReference>
<keyword evidence="3" id="KW-0813">Transport</keyword>
<dbReference type="HOGENOM" id="CLU_026974_8_0_5"/>
<evidence type="ECO:0000256" key="3">
    <source>
        <dbReference type="ARBA" id="ARBA00022448"/>
    </source>
</evidence>
<evidence type="ECO:0000313" key="7">
    <source>
        <dbReference type="EMBL" id="EJC80702.1"/>
    </source>
</evidence>
<sequence length="354" mass="38501">MNRVYYLLTGIAIAGISTAAFAADQLVVASFGGAYTASQSKAFIEPYMAENGAKVLTADYNGGLAELHSQVQTGNGAWDVIDLELQDALRACDDGLIEKIDASQLAPAADGTPASEDFLPGTLMDCGVGTIMWSNIIAYDKTKFPNGGPKTIADFFDLKKFPGKRGLSNKPNVNLEWALMADGVPNEKIYETLATKEGLDRAFAKLDTIKGDAVFWGAHAQAPQLLADGEVVITAAANGRIYDAIAKERKPFEIVWDGQIWNLDVWAISKASKNKEAALDFVKFSTTGQRLADITKFISYGPVRKSSQALVPEAIRTGLPTYEANFKTSLANDLEFWADHQDEINQRWATWMAK</sequence>
<dbReference type="PANTHER" id="PTHR30006:SF3">
    <property type="entry name" value="THIAMINE-BINDING PERIPLASMIC PROTEIN"/>
    <property type="match status" value="1"/>
</dbReference>
<dbReference type="EMBL" id="JH719395">
    <property type="protein sequence ID" value="EJC80702.1"/>
    <property type="molecule type" value="Genomic_DNA"/>
</dbReference>
<dbReference type="OrthoDB" id="9815444at2"/>
<gene>
    <name evidence="7" type="ORF">Rleg4DRAFT_2343</name>
</gene>
<dbReference type="GO" id="GO:0030288">
    <property type="term" value="C:outer membrane-bounded periplasmic space"/>
    <property type="evidence" value="ECO:0007669"/>
    <property type="project" value="TreeGrafter"/>
</dbReference>
<dbReference type="Proteomes" id="UP000005732">
    <property type="component" value="Unassembled WGS sequence"/>
</dbReference>
<keyword evidence="4 6" id="KW-0732">Signal</keyword>
<dbReference type="RefSeq" id="WP_003581442.1">
    <property type="nucleotide sequence ID" value="NZ_JH719395.1"/>
</dbReference>
<organism evidence="7 8">
    <name type="scientific">Rhizobium leguminosarum bv. trifolii WSM2297</name>
    <dbReference type="NCBI Taxonomy" id="754762"/>
    <lineage>
        <taxon>Bacteria</taxon>
        <taxon>Pseudomonadati</taxon>
        <taxon>Pseudomonadota</taxon>
        <taxon>Alphaproteobacteria</taxon>
        <taxon>Hyphomicrobiales</taxon>
        <taxon>Rhizobiaceae</taxon>
        <taxon>Rhizobium/Agrobacterium group</taxon>
        <taxon>Rhizobium</taxon>
    </lineage>
</organism>
<reference evidence="7 8" key="1">
    <citation type="submission" date="2012-02" db="EMBL/GenBank/DDBJ databases">
        <title>Improved High-Quality Draft Sequence of Rhizobium leguminosarum bv. trifolii WSM2297.</title>
        <authorList>
            <consortium name="US DOE Joint Genome Institute"/>
            <person name="Lucas S."/>
            <person name="Han J."/>
            <person name="Lapidus A."/>
            <person name="Cheng J.-F."/>
            <person name="Goodwin L."/>
            <person name="Pitluck S."/>
            <person name="Peters L."/>
            <person name="Ovchinnikova G."/>
            <person name="Zhang X."/>
            <person name="Detter J.C."/>
            <person name="Han C."/>
            <person name="Tapia R."/>
            <person name="Land M."/>
            <person name="Hauser L."/>
            <person name="Kyrpides N."/>
            <person name="Ivanova N."/>
            <person name="Pagani I."/>
            <person name="Brau L."/>
            <person name="Yates R."/>
            <person name="O'Hara G."/>
            <person name="Rui T."/>
            <person name="Howieson J."/>
            <person name="Reeve W."/>
            <person name="Woyke T."/>
        </authorList>
    </citation>
    <scope>NUCLEOTIDE SEQUENCE [LARGE SCALE GENOMIC DNA]</scope>
    <source>
        <strain evidence="7 8">WSM2297</strain>
    </source>
</reference>
<dbReference type="PANTHER" id="PTHR30006">
    <property type="entry name" value="THIAMINE-BINDING PERIPLASMIC PROTEIN-RELATED"/>
    <property type="match status" value="1"/>
</dbReference>
<evidence type="ECO:0000256" key="2">
    <source>
        <dbReference type="ARBA" id="ARBA00008520"/>
    </source>
</evidence>
<accession>J0CC46</accession>
<dbReference type="SUPFAM" id="SSF53850">
    <property type="entry name" value="Periplasmic binding protein-like II"/>
    <property type="match status" value="1"/>
</dbReference>